<name>A0A0P9NJT1_PSESX</name>
<dbReference type="PATRIC" id="fig|264450.4.peg.4836"/>
<protein>
    <submittedName>
        <fullName evidence="1">Uncharacterized protein</fullName>
    </submittedName>
</protein>
<dbReference type="EMBL" id="LJQD01000156">
    <property type="protein sequence ID" value="KPW97730.1"/>
    <property type="molecule type" value="Genomic_DNA"/>
</dbReference>
<sequence length="37" mass="4316">MAIVPENQKLCQQQAKRVTSRQRVKNAVIHRLREKTG</sequence>
<accession>A0A0P9NJT1</accession>
<comment type="caution">
    <text evidence="1">The sequence shown here is derived from an EMBL/GenBank/DDBJ whole genome shotgun (WGS) entry which is preliminary data.</text>
</comment>
<organism evidence="1 2">
    <name type="scientific">Pseudomonas syringae pv. castaneae</name>
    <dbReference type="NCBI Taxonomy" id="264450"/>
    <lineage>
        <taxon>Bacteria</taxon>
        <taxon>Pseudomonadati</taxon>
        <taxon>Pseudomonadota</taxon>
        <taxon>Gammaproteobacteria</taxon>
        <taxon>Pseudomonadales</taxon>
        <taxon>Pseudomonadaceae</taxon>
        <taxon>Pseudomonas</taxon>
        <taxon>Pseudomonas syringae</taxon>
    </lineage>
</organism>
<dbReference type="AlphaFoldDB" id="A0A0P9NJT1"/>
<reference evidence="1 2" key="1">
    <citation type="submission" date="2015-09" db="EMBL/GenBank/DDBJ databases">
        <title>Genome announcement of multiple Pseudomonas syringae strains.</title>
        <authorList>
            <person name="Thakur S."/>
            <person name="Wang P.W."/>
            <person name="Gong Y."/>
            <person name="Weir B.S."/>
            <person name="Guttman D.S."/>
        </authorList>
    </citation>
    <scope>NUCLEOTIDE SEQUENCE [LARGE SCALE GENOMIC DNA]</scope>
    <source>
        <strain evidence="1 2">ICMP9419</strain>
    </source>
</reference>
<dbReference type="Proteomes" id="UP000050381">
    <property type="component" value="Unassembled WGS sequence"/>
</dbReference>
<evidence type="ECO:0000313" key="2">
    <source>
        <dbReference type="Proteomes" id="UP000050381"/>
    </source>
</evidence>
<evidence type="ECO:0000313" key="1">
    <source>
        <dbReference type="EMBL" id="KPW97730.1"/>
    </source>
</evidence>
<gene>
    <name evidence="1" type="ORF">ALO79_100408</name>
</gene>
<proteinExistence type="predicted"/>